<accession>A0A3N6RLC7</accession>
<evidence type="ECO:0000313" key="4">
    <source>
        <dbReference type="Proteomes" id="UP000266723"/>
    </source>
</evidence>
<protein>
    <submittedName>
        <fullName evidence="2">Uncharacterized protein</fullName>
    </submittedName>
</protein>
<reference evidence="3 4" key="3">
    <citation type="journal article" date="2020" name="BMC Genomics">
        <title>Intraspecific diversification of the crop wild relative Brassica cretica Lam. using demographic model selection.</title>
        <authorList>
            <person name="Kioukis A."/>
            <person name="Michalopoulou V.A."/>
            <person name="Briers L."/>
            <person name="Pirintsos S."/>
            <person name="Studholme D.J."/>
            <person name="Pavlidis P."/>
            <person name="Sarris P.F."/>
        </authorList>
    </citation>
    <scope>NUCLEOTIDE SEQUENCE [LARGE SCALE GENOMIC DNA]</scope>
    <source>
        <strain evidence="4">cv. PFS-1207/04</strain>
        <strain evidence="3">PFS-1207/04</strain>
    </source>
</reference>
<reference evidence="3" key="2">
    <citation type="submission" date="2019-12" db="EMBL/GenBank/DDBJ databases">
        <authorList>
            <person name="Studholme D.J."/>
            <person name="Sarris P."/>
        </authorList>
    </citation>
    <scope>NUCLEOTIDE SEQUENCE</scope>
    <source>
        <strain evidence="3">PFS-1207/04</strain>
        <tissue evidence="3">Leaf</tissue>
    </source>
</reference>
<feature type="region of interest" description="Disordered" evidence="1">
    <location>
        <begin position="87"/>
        <end position="108"/>
    </location>
</feature>
<evidence type="ECO:0000313" key="2">
    <source>
        <dbReference type="EMBL" id="KAF2576475.1"/>
    </source>
</evidence>
<gene>
    <name evidence="3" type="ORF">DY000_02012442</name>
    <name evidence="2" type="ORF">F2Q70_00001445</name>
</gene>
<dbReference type="EMBL" id="QGKV02000759">
    <property type="protein sequence ID" value="KAF3563025.1"/>
    <property type="molecule type" value="Genomic_DNA"/>
</dbReference>
<reference evidence="2" key="1">
    <citation type="submission" date="2019-12" db="EMBL/GenBank/DDBJ databases">
        <title>Genome sequencing and annotation of Brassica cretica.</title>
        <authorList>
            <person name="Studholme D.J."/>
            <person name="Sarris P.F."/>
        </authorList>
    </citation>
    <scope>NUCLEOTIDE SEQUENCE</scope>
    <source>
        <strain evidence="2">PFS-102/07</strain>
        <tissue evidence="2">Leaf</tissue>
    </source>
</reference>
<evidence type="ECO:0000313" key="3">
    <source>
        <dbReference type="EMBL" id="KAF3563025.1"/>
    </source>
</evidence>
<dbReference type="EMBL" id="QGKY02001015">
    <property type="protein sequence ID" value="KAF2576475.1"/>
    <property type="molecule type" value="Genomic_DNA"/>
</dbReference>
<dbReference type="Proteomes" id="UP000266723">
    <property type="component" value="Unassembled WGS sequence"/>
</dbReference>
<proteinExistence type="predicted"/>
<organism evidence="2">
    <name type="scientific">Brassica cretica</name>
    <name type="common">Mustard</name>
    <dbReference type="NCBI Taxonomy" id="69181"/>
    <lineage>
        <taxon>Eukaryota</taxon>
        <taxon>Viridiplantae</taxon>
        <taxon>Streptophyta</taxon>
        <taxon>Embryophyta</taxon>
        <taxon>Tracheophyta</taxon>
        <taxon>Spermatophyta</taxon>
        <taxon>Magnoliopsida</taxon>
        <taxon>eudicotyledons</taxon>
        <taxon>Gunneridae</taxon>
        <taxon>Pentapetalae</taxon>
        <taxon>rosids</taxon>
        <taxon>malvids</taxon>
        <taxon>Brassicales</taxon>
        <taxon>Brassicaceae</taxon>
        <taxon>Brassiceae</taxon>
        <taxon>Brassica</taxon>
    </lineage>
</organism>
<comment type="caution">
    <text evidence="2">The sequence shown here is derived from an EMBL/GenBank/DDBJ whole genome shotgun (WGS) entry which is preliminary data.</text>
</comment>
<keyword evidence="4" id="KW-1185">Reference proteome</keyword>
<evidence type="ECO:0000256" key="1">
    <source>
        <dbReference type="SAM" id="MobiDB-lite"/>
    </source>
</evidence>
<dbReference type="AlphaFoldDB" id="A0A3N6RLC7"/>
<sequence>MNKTTKKKRNENSYYIPHAKKRKQVVDDKNVVALQYITNSQGNGSKDARMQRRLILLRKRKYESSELQEANLTGRCNSVAQNVQTLPSQSSQVETQANQTASTYNWFV</sequence>
<name>A0A3N6RLC7_BRACR</name>